<sequence>MWGATMNRNNQIRIAWGKWQQLKFLKSPNKRELRAVYYVLTHFANICRAKEIHSILIRSDNQVAVQNINRRKAAPTLAPTLRQIYRLSDQMNLSIEAVYPKGEQNYMADRFSILEKAGDYQLKEEIIKMAFLKLKVNFTLDAFASHHIFDQNQMWDEVDQQIAF</sequence>
<accession>A0A5J4WU86</accession>
<dbReference type="Proteomes" id="UP000324800">
    <property type="component" value="Unassembled WGS sequence"/>
</dbReference>
<name>A0A5J4WU86_9EUKA</name>
<comment type="caution">
    <text evidence="1">The sequence shown here is derived from an EMBL/GenBank/DDBJ whole genome shotgun (WGS) entry which is preliminary data.</text>
</comment>
<reference evidence="1 2" key="1">
    <citation type="submission" date="2019-03" db="EMBL/GenBank/DDBJ databases">
        <title>Single cell metagenomics reveals metabolic interactions within the superorganism composed of flagellate Streblomastix strix and complex community of Bacteroidetes bacteria on its surface.</title>
        <authorList>
            <person name="Treitli S.C."/>
            <person name="Kolisko M."/>
            <person name="Husnik F."/>
            <person name="Keeling P."/>
            <person name="Hampl V."/>
        </authorList>
    </citation>
    <scope>NUCLEOTIDE SEQUENCE [LARGE SCALE GENOMIC DNA]</scope>
    <source>
        <strain evidence="1">ST1C</strain>
    </source>
</reference>
<protein>
    <recommendedName>
        <fullName evidence="3">RNase H type-1 domain-containing protein</fullName>
    </recommendedName>
</protein>
<evidence type="ECO:0000313" key="1">
    <source>
        <dbReference type="EMBL" id="KAA6398353.1"/>
    </source>
</evidence>
<evidence type="ECO:0008006" key="3">
    <source>
        <dbReference type="Google" id="ProtNLM"/>
    </source>
</evidence>
<dbReference type="OrthoDB" id="775972at2759"/>
<organism evidence="1 2">
    <name type="scientific">Streblomastix strix</name>
    <dbReference type="NCBI Taxonomy" id="222440"/>
    <lineage>
        <taxon>Eukaryota</taxon>
        <taxon>Metamonada</taxon>
        <taxon>Preaxostyla</taxon>
        <taxon>Oxymonadida</taxon>
        <taxon>Streblomastigidae</taxon>
        <taxon>Streblomastix</taxon>
    </lineage>
</organism>
<dbReference type="EMBL" id="SNRW01000976">
    <property type="protein sequence ID" value="KAA6398353.1"/>
    <property type="molecule type" value="Genomic_DNA"/>
</dbReference>
<gene>
    <name evidence="1" type="ORF">EZS28_006123</name>
</gene>
<dbReference type="InterPro" id="IPR012337">
    <property type="entry name" value="RNaseH-like_sf"/>
</dbReference>
<proteinExistence type="predicted"/>
<dbReference type="SUPFAM" id="SSF53098">
    <property type="entry name" value="Ribonuclease H-like"/>
    <property type="match status" value="1"/>
</dbReference>
<dbReference type="InterPro" id="IPR036397">
    <property type="entry name" value="RNaseH_sf"/>
</dbReference>
<evidence type="ECO:0000313" key="2">
    <source>
        <dbReference type="Proteomes" id="UP000324800"/>
    </source>
</evidence>
<dbReference type="Gene3D" id="3.30.420.10">
    <property type="entry name" value="Ribonuclease H-like superfamily/Ribonuclease H"/>
    <property type="match status" value="1"/>
</dbReference>
<dbReference type="AlphaFoldDB" id="A0A5J4WU86"/>
<dbReference type="GO" id="GO:0003676">
    <property type="term" value="F:nucleic acid binding"/>
    <property type="evidence" value="ECO:0007669"/>
    <property type="project" value="InterPro"/>
</dbReference>